<dbReference type="RefSeq" id="WP_170147459.1">
    <property type="nucleotide sequence ID" value="NZ_JAHBRY010000001.1"/>
</dbReference>
<feature type="domain" description="Thiamine pyrophosphate enzyme central" evidence="4">
    <location>
        <begin position="202"/>
        <end position="338"/>
    </location>
</feature>
<dbReference type="Gene3D" id="3.40.50.970">
    <property type="match status" value="2"/>
</dbReference>
<dbReference type="InterPro" id="IPR012000">
    <property type="entry name" value="Thiamin_PyroP_enz_cen_dom"/>
</dbReference>
<gene>
    <name evidence="7" type="ORF">C7450_11390</name>
</gene>
<feature type="domain" description="Thiamine pyrophosphate enzyme N-terminal TPP-binding" evidence="6">
    <location>
        <begin position="11"/>
        <end position="127"/>
    </location>
</feature>
<protein>
    <submittedName>
        <fullName evidence="7">Acetolactate synthase-1/2/3 large subunit</fullName>
    </submittedName>
</protein>
<evidence type="ECO:0000259" key="5">
    <source>
        <dbReference type="Pfam" id="PF02775"/>
    </source>
</evidence>
<name>A0A2V3TXL8_9HYPH</name>
<reference evidence="7 8" key="1">
    <citation type="submission" date="2018-05" db="EMBL/GenBank/DDBJ databases">
        <title>Genomic Encyclopedia of Type Strains, Phase IV (KMG-IV): sequencing the most valuable type-strain genomes for metagenomic binning, comparative biology and taxonomic classification.</title>
        <authorList>
            <person name="Goeker M."/>
        </authorList>
    </citation>
    <scope>NUCLEOTIDE SEQUENCE [LARGE SCALE GENOMIC DNA]</scope>
    <source>
        <strain evidence="7 8">DSM 6462</strain>
    </source>
</reference>
<dbReference type="Proteomes" id="UP000248021">
    <property type="component" value="Unassembled WGS sequence"/>
</dbReference>
<evidence type="ECO:0000259" key="6">
    <source>
        <dbReference type="Pfam" id="PF02776"/>
    </source>
</evidence>
<dbReference type="CDD" id="cd07035">
    <property type="entry name" value="TPP_PYR_POX_like"/>
    <property type="match status" value="1"/>
</dbReference>
<dbReference type="GO" id="GO:0009097">
    <property type="term" value="P:isoleucine biosynthetic process"/>
    <property type="evidence" value="ECO:0007669"/>
    <property type="project" value="TreeGrafter"/>
</dbReference>
<evidence type="ECO:0000313" key="7">
    <source>
        <dbReference type="EMBL" id="PXW53602.1"/>
    </source>
</evidence>
<dbReference type="EMBL" id="QJJK01000013">
    <property type="protein sequence ID" value="PXW53602.1"/>
    <property type="molecule type" value="Genomic_DNA"/>
</dbReference>
<dbReference type="GO" id="GO:0005948">
    <property type="term" value="C:acetolactate synthase complex"/>
    <property type="evidence" value="ECO:0007669"/>
    <property type="project" value="TreeGrafter"/>
</dbReference>
<dbReference type="InterPro" id="IPR029061">
    <property type="entry name" value="THDP-binding"/>
</dbReference>
<dbReference type="GO" id="GO:0003984">
    <property type="term" value="F:acetolactate synthase activity"/>
    <property type="evidence" value="ECO:0007669"/>
    <property type="project" value="TreeGrafter"/>
</dbReference>
<proteinExistence type="inferred from homology"/>
<dbReference type="GO" id="GO:0000287">
    <property type="term" value="F:magnesium ion binding"/>
    <property type="evidence" value="ECO:0007669"/>
    <property type="project" value="InterPro"/>
</dbReference>
<keyword evidence="2 3" id="KW-0786">Thiamine pyrophosphate</keyword>
<dbReference type="InterPro" id="IPR045229">
    <property type="entry name" value="TPP_enz"/>
</dbReference>
<evidence type="ECO:0000256" key="2">
    <source>
        <dbReference type="ARBA" id="ARBA00023052"/>
    </source>
</evidence>
<dbReference type="AlphaFoldDB" id="A0A2V3TXL8"/>
<evidence type="ECO:0000256" key="1">
    <source>
        <dbReference type="ARBA" id="ARBA00007812"/>
    </source>
</evidence>
<dbReference type="Gene3D" id="3.40.50.1220">
    <property type="entry name" value="TPP-binding domain"/>
    <property type="match status" value="1"/>
</dbReference>
<dbReference type="PANTHER" id="PTHR18968">
    <property type="entry name" value="THIAMINE PYROPHOSPHATE ENZYMES"/>
    <property type="match status" value="1"/>
</dbReference>
<comment type="similarity">
    <text evidence="1 3">Belongs to the TPP enzyme family.</text>
</comment>
<dbReference type="Pfam" id="PF02775">
    <property type="entry name" value="TPP_enzyme_C"/>
    <property type="match status" value="1"/>
</dbReference>
<dbReference type="GO" id="GO:0050660">
    <property type="term" value="F:flavin adenine dinucleotide binding"/>
    <property type="evidence" value="ECO:0007669"/>
    <property type="project" value="TreeGrafter"/>
</dbReference>
<evidence type="ECO:0000313" key="8">
    <source>
        <dbReference type="Proteomes" id="UP000248021"/>
    </source>
</evidence>
<sequence>MADANGIPAIMNGAQAILKMLELHGVQHVFGLPGETTIGWYKEWRTTSNIEYVLTRDERTASFAAEAYAKVTGRPCVLEAPSPGVTHCTPGITEAFLSSVPVIYFSSDIPINQDKKHGLTGVDQTALYASICKESFYITNVKEIPFLLRRAFRVATSGRPAPVHIRVPINVFHETAEITDLYAEPDYQVYPAHRPVADHAKIRKAIGLLLASKKAVIICGQGALISKASEVIQELAELLQIPVGTTTPGKGTIPEDHPLALRVIGARGGMDYANDYVKDTDAVFFVGTNTDSSSTDHWKLYGDPTSKAFLHLDIAEAHVGNNFPVQVALVGDARASLAYMVELIKAEHPRLDRTPVDLNPIKRAALDKVFNSNIPMPKGVVSPVKLTQALDEMLPDNAIVTAEPGVSAIFPSALLTMRKAGRRYLTNYSMGALGYAVPAGIGASFANDGPIISFTGDGSLAFVLGDFETIRRSGKNVTVILTRNDTYGWIRGEAVLLDNVDASWATDFGAVDYMKVAEGFGFRTARISSEDDIRGVLAEAISYEGASFIEIMVPSQDKIIPFVPAWVRVAKERNLPYFS</sequence>
<dbReference type="GO" id="GO:0009099">
    <property type="term" value="P:L-valine biosynthetic process"/>
    <property type="evidence" value="ECO:0007669"/>
    <property type="project" value="TreeGrafter"/>
</dbReference>
<feature type="domain" description="Thiamine pyrophosphate enzyme TPP-binding" evidence="5">
    <location>
        <begin position="417"/>
        <end position="551"/>
    </location>
</feature>
<evidence type="ECO:0000259" key="4">
    <source>
        <dbReference type="Pfam" id="PF00205"/>
    </source>
</evidence>
<accession>A0A2V3TXL8</accession>
<dbReference type="SUPFAM" id="SSF52518">
    <property type="entry name" value="Thiamin diphosphate-binding fold (THDP-binding)"/>
    <property type="match status" value="2"/>
</dbReference>
<dbReference type="PANTHER" id="PTHR18968:SF13">
    <property type="entry name" value="ACETOLACTATE SYNTHASE CATALYTIC SUBUNIT, MITOCHONDRIAL"/>
    <property type="match status" value="1"/>
</dbReference>
<dbReference type="InterPro" id="IPR011766">
    <property type="entry name" value="TPP_enzyme_TPP-bd"/>
</dbReference>
<comment type="caution">
    <text evidence="7">The sequence shown here is derived from an EMBL/GenBank/DDBJ whole genome shotgun (WGS) entry which is preliminary data.</text>
</comment>
<dbReference type="InterPro" id="IPR012001">
    <property type="entry name" value="Thiamin_PyroP_enz_TPP-bd_dom"/>
</dbReference>
<keyword evidence="8" id="KW-1185">Reference proteome</keyword>
<dbReference type="Pfam" id="PF02776">
    <property type="entry name" value="TPP_enzyme_N"/>
    <property type="match status" value="1"/>
</dbReference>
<dbReference type="CDD" id="cd00568">
    <property type="entry name" value="TPP_enzymes"/>
    <property type="match status" value="1"/>
</dbReference>
<organism evidence="7 8">
    <name type="scientific">Chelatococcus asaccharovorans</name>
    <dbReference type="NCBI Taxonomy" id="28210"/>
    <lineage>
        <taxon>Bacteria</taxon>
        <taxon>Pseudomonadati</taxon>
        <taxon>Pseudomonadota</taxon>
        <taxon>Alphaproteobacteria</taxon>
        <taxon>Hyphomicrobiales</taxon>
        <taxon>Chelatococcaceae</taxon>
        <taxon>Chelatococcus</taxon>
    </lineage>
</organism>
<dbReference type="GO" id="GO:0030976">
    <property type="term" value="F:thiamine pyrophosphate binding"/>
    <property type="evidence" value="ECO:0007669"/>
    <property type="project" value="InterPro"/>
</dbReference>
<dbReference type="InterPro" id="IPR029035">
    <property type="entry name" value="DHS-like_NAD/FAD-binding_dom"/>
</dbReference>
<evidence type="ECO:0000256" key="3">
    <source>
        <dbReference type="RuleBase" id="RU362132"/>
    </source>
</evidence>
<dbReference type="Pfam" id="PF00205">
    <property type="entry name" value="TPP_enzyme_M"/>
    <property type="match status" value="1"/>
</dbReference>
<dbReference type="SUPFAM" id="SSF52467">
    <property type="entry name" value="DHS-like NAD/FAD-binding domain"/>
    <property type="match status" value="1"/>
</dbReference>